<evidence type="ECO:0000313" key="2">
    <source>
        <dbReference type="Proteomes" id="UP001139981"/>
    </source>
</evidence>
<dbReference type="EMBL" id="JANBVB010000020">
    <property type="protein sequence ID" value="KAJ2899685.1"/>
    <property type="molecule type" value="Genomic_DNA"/>
</dbReference>
<dbReference type="Proteomes" id="UP001139981">
    <property type="component" value="Unassembled WGS sequence"/>
</dbReference>
<keyword evidence="2" id="KW-1185">Reference proteome</keyword>
<gene>
    <name evidence="1" type="ORF">IWW38_000874</name>
</gene>
<comment type="caution">
    <text evidence="1">The sequence shown here is derived from an EMBL/GenBank/DDBJ whole genome shotgun (WGS) entry which is preliminary data.</text>
</comment>
<sequence>MSGVSRRFPSLVQLAILVEASMALLKDVVKRLSKGGVSGDQKLLEGLSEKLRVLDMLSLLESLQTEINHDESTTEETAVDGAAVVPDALGLRDRQVVAQALDLLVLFEITPRLFPGVGVPIAKRSSSRSEAVDVLNRLNQGPRQVSGGDSVVDLGQIAGRLVAILDKSPRRNAGDMAAVLAAKHTPDLLAVLLQVAYAPLPPPPNDSYYVEQDAERRVELRRAFTRVFDATSAYLLFESLTSLLNAASTLPTGGGGGGGGNLGWFRTLCGRFLSRVLMRPNGVRIAADYLVGNDSELTTDKLHRISSLLLTPPANMPSREYFAQVLPQVIRMAEILQSRSSSTGEVDPGQKLYDDIMDTKAANSRVVQVALYALRQLPDKDRTAFSTYVAAPVIAPLMRCFATKPIDDAGESEMSLPVQRPLIEVIDSTSEPQSTDKSPMSEPMAVSTAAELAATLDAIKQLVLGGGVPSAAMLAELVVPAFAPLLSWLSFESKNGGQQASNRADILREILVATLCHLPCSAAITTVLNAVQTTFGSQTSSSSDKKAWPAFTYSGNNSLPCLAWTTRTGDDESDESAQQCVPIDALLDVLASDKVRSIIGDIFMTLLREQEALLDLLRSNSSSSDISELPRKWWLVSQTTVAMVDRFGPAVLAKHVDVLAFVLNTMQRWVGRCAGSEPAVVSAPDDNDGKVSIEELIKSLVTKDNKAGADSNSTTEEVEEDEEKEGVLGETEMLLTVLMLLGQMMESSQQTAFAAMASSMDLGKNKEPSLAASAADQSMPAIEWNDDALRLLRRIYAQIKQICEQKAVPMVAKLASETKLQVALVLALHGETMTSSTSTDDSASHLESDNSEVVRFNAAVRDVRDDLVPVQAHGIIELRNMVLAKSPALLQNTERMDAVIAIFTDMVRSPDSYIYLNAIRGLAALADAHGRRFVPVLAEMYTATTHDGSGVSMEERLRIGEALLQSIQRAGPMLADYAADVVPRLLAAIHSNNDDKVALLAGEESSEPIVLVHSALSILSAIAQACPLALQPWIVEITATLDGMLLLPDTAIAPVLRRAAIVFWVSLLRGYGDRLLQLVDGHVLRSAYRSLRRVADSDSDELTRLHASVGIEELDDLMKEQISNYLP</sequence>
<reference evidence="1" key="1">
    <citation type="submission" date="2022-07" db="EMBL/GenBank/DDBJ databases">
        <title>Phylogenomic reconstructions and comparative analyses of Kickxellomycotina fungi.</title>
        <authorList>
            <person name="Reynolds N.K."/>
            <person name="Stajich J.E."/>
            <person name="Barry K."/>
            <person name="Grigoriev I.V."/>
            <person name="Crous P."/>
            <person name="Smith M.E."/>
        </authorList>
    </citation>
    <scope>NUCLEOTIDE SEQUENCE</scope>
    <source>
        <strain evidence="1">CBS 190363</strain>
    </source>
</reference>
<organism evidence="1 2">
    <name type="scientific">Coemansia aciculifera</name>
    <dbReference type="NCBI Taxonomy" id="417176"/>
    <lineage>
        <taxon>Eukaryota</taxon>
        <taxon>Fungi</taxon>
        <taxon>Fungi incertae sedis</taxon>
        <taxon>Zoopagomycota</taxon>
        <taxon>Kickxellomycotina</taxon>
        <taxon>Kickxellomycetes</taxon>
        <taxon>Kickxellales</taxon>
        <taxon>Kickxellaceae</taxon>
        <taxon>Coemansia</taxon>
    </lineage>
</organism>
<proteinExistence type="predicted"/>
<evidence type="ECO:0000313" key="1">
    <source>
        <dbReference type="EMBL" id="KAJ2899685.1"/>
    </source>
</evidence>
<accession>A0ACC1M9P1</accession>
<name>A0ACC1M9P1_9FUNG</name>
<protein>
    <submittedName>
        <fullName evidence="1">Uncharacterized protein</fullName>
    </submittedName>
</protein>